<dbReference type="AlphaFoldDB" id="A0A6B8TQ07"/>
<dbReference type="Proteomes" id="UP000426857">
    <property type="component" value="Chromosome"/>
</dbReference>
<dbReference type="CDD" id="cd17260">
    <property type="entry name" value="RMtype1_S_EcoEI-TRD1-CR1_like"/>
    <property type="match status" value="1"/>
</dbReference>
<organism evidence="6 7">
    <name type="scientific">Corynebacterium xerosis</name>
    <dbReference type="NCBI Taxonomy" id="1725"/>
    <lineage>
        <taxon>Bacteria</taxon>
        <taxon>Bacillati</taxon>
        <taxon>Actinomycetota</taxon>
        <taxon>Actinomycetes</taxon>
        <taxon>Mycobacteriales</taxon>
        <taxon>Corynebacteriaceae</taxon>
        <taxon>Corynebacterium</taxon>
    </lineage>
</organism>
<dbReference type="PANTHER" id="PTHR43140:SF1">
    <property type="entry name" value="TYPE I RESTRICTION ENZYME ECOKI SPECIFICITY SUBUNIT"/>
    <property type="match status" value="1"/>
</dbReference>
<gene>
    <name evidence="6" type="ORF">FOB82_08895</name>
</gene>
<evidence type="ECO:0000259" key="5">
    <source>
        <dbReference type="Pfam" id="PF01420"/>
    </source>
</evidence>
<evidence type="ECO:0000256" key="4">
    <source>
        <dbReference type="ARBA" id="ARBA00038652"/>
    </source>
</evidence>
<dbReference type="SUPFAM" id="SSF116734">
    <property type="entry name" value="DNA methylase specificity domain"/>
    <property type="match status" value="2"/>
</dbReference>
<name>A0A6B8TQ07_9CORY</name>
<dbReference type="REBASE" id="364887">
    <property type="entry name" value="S.Cxe674ORF8900P"/>
</dbReference>
<feature type="domain" description="Type I restriction modification DNA specificity" evidence="5">
    <location>
        <begin position="232"/>
        <end position="378"/>
    </location>
</feature>
<evidence type="ECO:0000313" key="7">
    <source>
        <dbReference type="Proteomes" id="UP000426857"/>
    </source>
</evidence>
<sequence>MSTHSRDGGAIISRDHLPKAQLRHYVEIDPPTAELKSVPQGDPVTFMSLDTVWADGHADVTREMKWTGQAHSYTPFRRGDVLLPKVSPTFSMGRATVANIPHNVGLASSEVYILRPRTNVDSRFVAYAVRTSHFLDEGTASQQGVGGLRRVSSGWVGAFNFPRYDLPTQRRIADYLDRETAQIDSMAEALDGLVARLEERRRGLFKTATGDTRQASLAVISRITLGKMLDGNKNKGIPTPYIRAANVERTGKIDTDDLKLMKVTPAENATYSLRADDIIMVEGGDAGRVGYVNQDLPEIAFQKTVMRIRCHTKYSFPRYVYYALDDAHKSGRISLDYSLSTIPHFPAEKAARLEIPLPPLEEQRRIADHLDAETAKIDAMIAKAGELRALLDERRSALITATVTGQHPVPEEP</sequence>
<reference evidence="6 7" key="1">
    <citation type="submission" date="2019-11" db="EMBL/GenBank/DDBJ databases">
        <title>FDA dAtabase for Regulatory Grade micrObial Sequences (FDA-ARGOS): Supporting development and validation of Infectious Disease Dx tests.</title>
        <authorList>
            <person name="Kerrigan L."/>
            <person name="Long C."/>
            <person name="Tallon L."/>
            <person name="Sadzewicz L."/>
            <person name="Vavikolanu K."/>
            <person name="Mehta A."/>
            <person name="Aluvathingal J."/>
            <person name="Nadendla S."/>
            <person name="Yan Y."/>
            <person name="Sichtig H."/>
        </authorList>
    </citation>
    <scope>NUCLEOTIDE SEQUENCE [LARGE SCALE GENOMIC DNA]</scope>
    <source>
        <strain evidence="6 7">FDAARGOS_674</strain>
    </source>
</reference>
<keyword evidence="2" id="KW-0680">Restriction system</keyword>
<dbReference type="KEGG" id="cxe:FOB82_08895"/>
<dbReference type="InterPro" id="IPR044946">
    <property type="entry name" value="Restrct_endonuc_typeI_TRD_sf"/>
</dbReference>
<dbReference type="InterPro" id="IPR000055">
    <property type="entry name" value="Restrct_endonuc_typeI_TRD"/>
</dbReference>
<keyword evidence="3" id="KW-0238">DNA-binding</keyword>
<dbReference type="GO" id="GO:0003677">
    <property type="term" value="F:DNA binding"/>
    <property type="evidence" value="ECO:0007669"/>
    <property type="project" value="UniProtKB-KW"/>
</dbReference>
<evidence type="ECO:0000256" key="2">
    <source>
        <dbReference type="ARBA" id="ARBA00022747"/>
    </source>
</evidence>
<dbReference type="Pfam" id="PF01420">
    <property type="entry name" value="Methylase_S"/>
    <property type="match status" value="1"/>
</dbReference>
<evidence type="ECO:0000256" key="3">
    <source>
        <dbReference type="ARBA" id="ARBA00023125"/>
    </source>
</evidence>
<dbReference type="PANTHER" id="PTHR43140">
    <property type="entry name" value="TYPE-1 RESTRICTION ENZYME ECOKI SPECIFICITY PROTEIN"/>
    <property type="match status" value="1"/>
</dbReference>
<comment type="subunit">
    <text evidence="4">The methyltransferase is composed of M and S polypeptides.</text>
</comment>
<dbReference type="GO" id="GO:0009307">
    <property type="term" value="P:DNA restriction-modification system"/>
    <property type="evidence" value="ECO:0007669"/>
    <property type="project" value="UniProtKB-KW"/>
</dbReference>
<dbReference type="RefSeq" id="WP_155869688.1">
    <property type="nucleotide sequence ID" value="NZ_CP046322.1"/>
</dbReference>
<dbReference type="Gene3D" id="3.90.220.20">
    <property type="entry name" value="DNA methylase specificity domains"/>
    <property type="match status" value="2"/>
</dbReference>
<dbReference type="InterPro" id="IPR051212">
    <property type="entry name" value="Type-I_RE_S_subunit"/>
</dbReference>
<protein>
    <recommendedName>
        <fullName evidence="5">Type I restriction modification DNA specificity domain-containing protein</fullName>
    </recommendedName>
</protein>
<proteinExistence type="inferred from homology"/>
<evidence type="ECO:0000256" key="1">
    <source>
        <dbReference type="ARBA" id="ARBA00010923"/>
    </source>
</evidence>
<accession>A0A6B8TQ07</accession>
<dbReference type="EMBL" id="CP046322">
    <property type="protein sequence ID" value="QGS35046.1"/>
    <property type="molecule type" value="Genomic_DNA"/>
</dbReference>
<evidence type="ECO:0000313" key="6">
    <source>
        <dbReference type="EMBL" id="QGS35046.1"/>
    </source>
</evidence>
<comment type="similarity">
    <text evidence="1">Belongs to the type-I restriction system S methylase family.</text>
</comment>